<name>A0ABY5MTA5_9HYPH</name>
<dbReference type="Pfam" id="PF00551">
    <property type="entry name" value="Formyl_trans_N"/>
    <property type="match status" value="1"/>
</dbReference>
<dbReference type="InterPro" id="IPR004607">
    <property type="entry name" value="GART"/>
</dbReference>
<organism evidence="8 9">
    <name type="scientific">Nitratireductor thuwali</name>
    <dbReference type="NCBI Taxonomy" id="2267699"/>
    <lineage>
        <taxon>Bacteria</taxon>
        <taxon>Pseudomonadati</taxon>
        <taxon>Pseudomonadota</taxon>
        <taxon>Alphaproteobacteria</taxon>
        <taxon>Hyphomicrobiales</taxon>
        <taxon>Phyllobacteriaceae</taxon>
        <taxon>Nitratireductor</taxon>
    </lineage>
</organism>
<dbReference type="NCBIfam" id="TIGR00639">
    <property type="entry name" value="PurN"/>
    <property type="match status" value="1"/>
</dbReference>
<dbReference type="EMBL" id="CP030941">
    <property type="protein sequence ID" value="UUP19076.1"/>
    <property type="molecule type" value="Genomic_DNA"/>
</dbReference>
<comment type="similarity">
    <text evidence="4 6">Belongs to the GART family.</text>
</comment>
<gene>
    <name evidence="6 8" type="primary">purN</name>
    <name evidence="8" type="ORF">NTH_03565</name>
</gene>
<comment type="catalytic activity">
    <reaction evidence="5 6">
        <text>N(1)-(5-phospho-beta-D-ribosyl)glycinamide + (6R)-10-formyltetrahydrofolate = N(2)-formyl-N(1)-(5-phospho-beta-D-ribosyl)glycinamide + (6S)-5,6,7,8-tetrahydrofolate + H(+)</text>
        <dbReference type="Rhea" id="RHEA:15053"/>
        <dbReference type="ChEBI" id="CHEBI:15378"/>
        <dbReference type="ChEBI" id="CHEBI:57453"/>
        <dbReference type="ChEBI" id="CHEBI:143788"/>
        <dbReference type="ChEBI" id="CHEBI:147286"/>
        <dbReference type="ChEBI" id="CHEBI:195366"/>
        <dbReference type="EC" id="2.1.2.2"/>
    </reaction>
</comment>
<evidence type="ECO:0000256" key="3">
    <source>
        <dbReference type="ARBA" id="ARBA00022755"/>
    </source>
</evidence>
<comment type="pathway">
    <text evidence="1 6">Purine metabolism; IMP biosynthesis via de novo pathway; N(2)-formyl-N(1)-(5-phospho-D-ribosyl)glycinamide from N(1)-(5-phospho-D-ribosyl)glycinamide (10-formyl THF route): step 1/1.</text>
</comment>
<proteinExistence type="inferred from homology"/>
<evidence type="ECO:0000256" key="5">
    <source>
        <dbReference type="ARBA" id="ARBA00047664"/>
    </source>
</evidence>
<evidence type="ECO:0000256" key="6">
    <source>
        <dbReference type="HAMAP-Rule" id="MF_01930"/>
    </source>
</evidence>
<dbReference type="CDD" id="cd08645">
    <property type="entry name" value="FMT_core_GART"/>
    <property type="match status" value="1"/>
</dbReference>
<dbReference type="EC" id="2.1.2.2" evidence="6"/>
<dbReference type="SUPFAM" id="SSF53328">
    <property type="entry name" value="Formyltransferase"/>
    <property type="match status" value="1"/>
</dbReference>
<feature type="binding site" evidence="6">
    <location>
        <begin position="92"/>
        <end position="95"/>
    </location>
    <ligand>
        <name>(6R)-10-formyltetrahydrofolate</name>
        <dbReference type="ChEBI" id="CHEBI:195366"/>
    </ligand>
</feature>
<evidence type="ECO:0000256" key="4">
    <source>
        <dbReference type="ARBA" id="ARBA00038440"/>
    </source>
</evidence>
<dbReference type="PROSITE" id="PS00373">
    <property type="entry name" value="GART"/>
    <property type="match status" value="1"/>
</dbReference>
<feature type="site" description="Raises pKa of active site His" evidence="6">
    <location>
        <position position="147"/>
    </location>
</feature>
<dbReference type="InterPro" id="IPR036477">
    <property type="entry name" value="Formyl_transf_N_sf"/>
</dbReference>
<evidence type="ECO:0000259" key="7">
    <source>
        <dbReference type="Pfam" id="PF00551"/>
    </source>
</evidence>
<keyword evidence="3 6" id="KW-0658">Purine biosynthesis</keyword>
<keyword evidence="2 6" id="KW-0808">Transferase</keyword>
<sequence length="235" mass="24944">MTARKTAILISGRGSNMSSLIRAAAEADYPAEICGVISDNADAPGLAAAEAAGIPALAVTRGAFPDRQAYEAALDEALAGLGAEIVCLAGFMRILSPDFVGRFQGRMINIHPSLLPLFKGLETHKRVLEAGMRIHGCTVHFVTAEMDDGPIIAQAAIPVLPQDDEEKLAARILKMEHRIYPLALALVASGKARMEGGRTVFDRNANIGWGETAALTVPSSIEDVFDLEDLARLTP</sequence>
<dbReference type="RefSeq" id="WP_338531259.1">
    <property type="nucleotide sequence ID" value="NZ_CP030941.1"/>
</dbReference>
<dbReference type="InterPro" id="IPR001555">
    <property type="entry name" value="GART_AS"/>
</dbReference>
<keyword evidence="9" id="KW-1185">Reference proteome</keyword>
<comment type="function">
    <text evidence="6">Catalyzes the transfer of a formyl group from 10-formyltetrahydrofolate to 5-phospho-ribosyl-glycinamide (GAR), producing 5-phospho-ribosyl-N-formylglycinamide (FGAR) and tetrahydrofolate.</text>
</comment>
<reference evidence="8 9" key="1">
    <citation type="submission" date="2018-07" db="EMBL/GenBank/DDBJ databases">
        <title>Genome sequence of Nitratireductor thuwali#1536.</title>
        <authorList>
            <person name="Michoud G."/>
            <person name="Merlino G."/>
            <person name="Sefrji F.O."/>
            <person name="Daffonchio D."/>
        </authorList>
    </citation>
    <scope>NUCLEOTIDE SEQUENCE [LARGE SCALE GENOMIC DNA]</scope>
    <source>
        <strain evidence="9">Nit1536</strain>
    </source>
</reference>
<evidence type="ECO:0000256" key="1">
    <source>
        <dbReference type="ARBA" id="ARBA00005054"/>
    </source>
</evidence>
<feature type="binding site" evidence="6">
    <location>
        <begin position="14"/>
        <end position="16"/>
    </location>
    <ligand>
        <name>N(1)-(5-phospho-beta-D-ribosyl)glycinamide</name>
        <dbReference type="ChEBI" id="CHEBI:143788"/>
    </ligand>
</feature>
<dbReference type="Gene3D" id="3.40.50.170">
    <property type="entry name" value="Formyl transferase, N-terminal domain"/>
    <property type="match status" value="1"/>
</dbReference>
<dbReference type="PANTHER" id="PTHR43369:SF2">
    <property type="entry name" value="PHOSPHORIBOSYLGLYCINAMIDE FORMYLTRANSFERASE"/>
    <property type="match status" value="1"/>
</dbReference>
<accession>A0ABY5MTA5</accession>
<feature type="domain" description="Formyl transferase N-terminal" evidence="7">
    <location>
        <begin position="5"/>
        <end position="184"/>
    </location>
</feature>
<dbReference type="PANTHER" id="PTHR43369">
    <property type="entry name" value="PHOSPHORIBOSYLGLYCINAMIDE FORMYLTRANSFERASE"/>
    <property type="match status" value="1"/>
</dbReference>
<feature type="binding site" evidence="6">
    <location>
        <position position="109"/>
    </location>
    <ligand>
        <name>(6R)-10-formyltetrahydrofolate</name>
        <dbReference type="ChEBI" id="CHEBI:195366"/>
    </ligand>
</feature>
<feature type="binding site" evidence="6">
    <location>
        <position position="67"/>
    </location>
    <ligand>
        <name>(6R)-10-formyltetrahydrofolate</name>
        <dbReference type="ChEBI" id="CHEBI:195366"/>
    </ligand>
</feature>
<evidence type="ECO:0000256" key="2">
    <source>
        <dbReference type="ARBA" id="ARBA00022679"/>
    </source>
</evidence>
<dbReference type="InterPro" id="IPR002376">
    <property type="entry name" value="Formyl_transf_N"/>
</dbReference>
<feature type="active site" description="Proton donor" evidence="6">
    <location>
        <position position="111"/>
    </location>
</feature>
<evidence type="ECO:0000313" key="8">
    <source>
        <dbReference type="EMBL" id="UUP19076.1"/>
    </source>
</evidence>
<dbReference type="GO" id="GO:0004644">
    <property type="term" value="F:phosphoribosylglycinamide formyltransferase activity"/>
    <property type="evidence" value="ECO:0007669"/>
    <property type="project" value="UniProtKB-EC"/>
</dbReference>
<evidence type="ECO:0000313" key="9">
    <source>
        <dbReference type="Proteomes" id="UP001342418"/>
    </source>
</evidence>
<dbReference type="Proteomes" id="UP001342418">
    <property type="component" value="Chromosome"/>
</dbReference>
<dbReference type="HAMAP" id="MF_01930">
    <property type="entry name" value="PurN"/>
    <property type="match status" value="1"/>
</dbReference>
<protein>
    <recommendedName>
        <fullName evidence="6">Phosphoribosylglycinamide formyltransferase</fullName>
        <ecNumber evidence="6">2.1.2.2</ecNumber>
    </recommendedName>
    <alternativeName>
        <fullName evidence="6">5'-phosphoribosylglycinamide transformylase</fullName>
    </alternativeName>
    <alternativeName>
        <fullName evidence="6">GAR transformylase</fullName>
        <shortName evidence="6">GART</shortName>
    </alternativeName>
</protein>